<proteinExistence type="inferred from homology"/>
<dbReference type="InterPro" id="IPR044644">
    <property type="entry name" value="DinF-like"/>
</dbReference>
<feature type="transmembrane region" description="Helical" evidence="7">
    <location>
        <begin position="510"/>
        <end position="531"/>
    </location>
</feature>
<evidence type="ECO:0000256" key="3">
    <source>
        <dbReference type="ARBA" id="ARBA00022692"/>
    </source>
</evidence>
<name>A0A3M3Z7H4_9PSED</name>
<evidence type="ECO:0000256" key="6">
    <source>
        <dbReference type="SAM" id="MobiDB-lite"/>
    </source>
</evidence>
<dbReference type="GO" id="GO:0015297">
    <property type="term" value="F:antiporter activity"/>
    <property type="evidence" value="ECO:0007669"/>
    <property type="project" value="InterPro"/>
</dbReference>
<protein>
    <submittedName>
        <fullName evidence="8">DNA-damage-inducible protein F</fullName>
    </submittedName>
</protein>
<evidence type="ECO:0000256" key="1">
    <source>
        <dbReference type="ARBA" id="ARBA00004141"/>
    </source>
</evidence>
<feature type="transmembrane region" description="Helical" evidence="7">
    <location>
        <begin position="233"/>
        <end position="255"/>
    </location>
</feature>
<dbReference type="Pfam" id="PF01554">
    <property type="entry name" value="MatE"/>
    <property type="match status" value="2"/>
</dbReference>
<feature type="transmembrane region" description="Helical" evidence="7">
    <location>
        <begin position="262"/>
        <end position="283"/>
    </location>
</feature>
<feature type="transmembrane region" description="Helical" evidence="7">
    <location>
        <begin position="455"/>
        <end position="476"/>
    </location>
</feature>
<feature type="transmembrane region" description="Helical" evidence="7">
    <location>
        <begin position="289"/>
        <end position="311"/>
    </location>
</feature>
<evidence type="ECO:0000256" key="5">
    <source>
        <dbReference type="ARBA" id="ARBA00023136"/>
    </source>
</evidence>
<feature type="transmembrane region" description="Helical" evidence="7">
    <location>
        <begin position="488"/>
        <end position="504"/>
    </location>
</feature>
<comment type="subcellular location">
    <subcellularLocation>
        <location evidence="1">Membrane</location>
        <topology evidence="1">Multi-pass membrane protein</topology>
    </subcellularLocation>
</comment>
<dbReference type="GO" id="GO:0042910">
    <property type="term" value="F:xenobiotic transmembrane transporter activity"/>
    <property type="evidence" value="ECO:0007669"/>
    <property type="project" value="InterPro"/>
</dbReference>
<keyword evidence="4 7" id="KW-1133">Transmembrane helix</keyword>
<dbReference type="GO" id="GO:0005886">
    <property type="term" value="C:plasma membrane"/>
    <property type="evidence" value="ECO:0007669"/>
    <property type="project" value="TreeGrafter"/>
</dbReference>
<evidence type="ECO:0000256" key="4">
    <source>
        <dbReference type="ARBA" id="ARBA00022989"/>
    </source>
</evidence>
<comment type="caution">
    <text evidence="8">The sequence shown here is derived from an EMBL/GenBank/DDBJ whole genome shotgun (WGS) entry which is preliminary data.</text>
</comment>
<feature type="region of interest" description="Disordered" evidence="6">
    <location>
        <begin position="1"/>
        <end position="27"/>
    </location>
</feature>
<dbReference type="EMBL" id="RBQB01000153">
    <property type="protein sequence ID" value="RMO90119.1"/>
    <property type="molecule type" value="Genomic_DNA"/>
</dbReference>
<accession>A0A3M3Z7H4</accession>
<organism evidence="8 9">
    <name type="scientific">Pseudomonas syringae pv. philadelphi</name>
    <dbReference type="NCBI Taxonomy" id="251706"/>
    <lineage>
        <taxon>Bacteria</taxon>
        <taxon>Pseudomonadati</taxon>
        <taxon>Pseudomonadota</taxon>
        <taxon>Gammaproteobacteria</taxon>
        <taxon>Pseudomonadales</taxon>
        <taxon>Pseudomonadaceae</taxon>
        <taxon>Pseudomonas</taxon>
    </lineage>
</organism>
<evidence type="ECO:0000256" key="7">
    <source>
        <dbReference type="SAM" id="Phobius"/>
    </source>
</evidence>
<dbReference type="NCBIfam" id="TIGR00797">
    <property type="entry name" value="matE"/>
    <property type="match status" value="1"/>
</dbReference>
<dbReference type="CDD" id="cd13136">
    <property type="entry name" value="MATE_DinF_like"/>
    <property type="match status" value="1"/>
</dbReference>
<dbReference type="AlphaFoldDB" id="A0A3M3Z7H4"/>
<feature type="transmembrane region" description="Helical" evidence="7">
    <location>
        <begin position="113"/>
        <end position="133"/>
    </location>
</feature>
<comment type="similarity">
    <text evidence="2">Belongs to the multi antimicrobial extrusion (MATE) (TC 2.A.66.1) family.</text>
</comment>
<evidence type="ECO:0000256" key="2">
    <source>
        <dbReference type="ARBA" id="ARBA00010199"/>
    </source>
</evidence>
<feature type="transmembrane region" description="Helical" evidence="7">
    <location>
        <begin position="190"/>
        <end position="213"/>
    </location>
</feature>
<evidence type="ECO:0000313" key="9">
    <source>
        <dbReference type="Proteomes" id="UP000279372"/>
    </source>
</evidence>
<evidence type="ECO:0000313" key="8">
    <source>
        <dbReference type="EMBL" id="RMO90119.1"/>
    </source>
</evidence>
<dbReference type="InterPro" id="IPR002528">
    <property type="entry name" value="MATE_fam"/>
</dbReference>
<feature type="transmembrane region" description="Helical" evidence="7">
    <location>
        <begin position="145"/>
        <end position="169"/>
    </location>
</feature>
<feature type="transmembrane region" description="Helical" evidence="7">
    <location>
        <begin position="413"/>
        <end position="435"/>
    </location>
</feature>
<sequence length="542" mass="58859">MPESRGRCPPRVGLASRNRRHSAAQARTPETILCSTCGHSSTTVERRRLYNSRGDKYYCQIEQCAPGHIWGEERRMIVKLRSPRALATMPALSGVLMSTLLTDWRHRSTHRRVWALAAPMILSNISVPLVALVDSAVIGHLPHAHQLGAVAVGATLYTFLAWAMGFLRMGTTGFAAQATGRSDSAALRRILLQGLLLAGGLALLLGVIALPFSHLALAMMQPSADLQQMTLDFFHTRLFGLPAALASYALVGWFLGTQNARAPLAILLVTNVVNIVLNLWFVMGLDWGVIGSARASVLAEWTGVVLGLLLARKTLRAWPGRIVWSALSLWSNWRPLLAVNRDIFLRTLALQSVMFLITVQGARLGDATVAANALLLNGLLLTAHALDGLAHAVEALCGHAIGARDRDTLRRSLVVAGGWSLIASVGFALLFLAGGHWFVSLQTDIPEVRETAITYLPYLALMPLLAVWSYLLDGLFIGATRAREMRNAMLVSAAGIAPVAWLASSHGNHALWLTFLAFTLLRGLSLGAIAWRLTRSDGWFTH</sequence>
<dbReference type="PANTHER" id="PTHR42893">
    <property type="entry name" value="PROTEIN DETOXIFICATION 44, CHLOROPLASTIC-RELATED"/>
    <property type="match status" value="1"/>
</dbReference>
<keyword evidence="5 7" id="KW-0472">Membrane</keyword>
<dbReference type="PANTHER" id="PTHR42893:SF46">
    <property type="entry name" value="PROTEIN DETOXIFICATION 44, CHLOROPLASTIC"/>
    <property type="match status" value="1"/>
</dbReference>
<reference evidence="8 9" key="1">
    <citation type="submission" date="2018-08" db="EMBL/GenBank/DDBJ databases">
        <title>Recombination of ecologically and evolutionarily significant loci maintains genetic cohesion in the Pseudomonas syringae species complex.</title>
        <authorList>
            <person name="Dillon M."/>
            <person name="Thakur S."/>
            <person name="Almeida R.N.D."/>
            <person name="Weir B.S."/>
            <person name="Guttman D.S."/>
        </authorList>
    </citation>
    <scope>NUCLEOTIDE SEQUENCE [LARGE SCALE GENOMIC DNA]</scope>
    <source>
        <strain evidence="8 9">ICMP 8902</strain>
    </source>
</reference>
<gene>
    <name evidence="8" type="ORF">ALQ33_100279</name>
</gene>
<dbReference type="Proteomes" id="UP000279372">
    <property type="component" value="Unassembled WGS sequence"/>
</dbReference>
<keyword evidence="3 7" id="KW-0812">Transmembrane</keyword>